<reference evidence="13 14" key="1">
    <citation type="journal article" date="2011" name="Stand. Genomic Sci.">
        <title>Complete genome sequence of Arthrobacter phenanthrenivorans type strain (Sphe3).</title>
        <authorList>
            <person name="Kallimanis A."/>
            <person name="Labutti K.M."/>
            <person name="Lapidus A."/>
            <person name="Clum A."/>
            <person name="Lykidis A."/>
            <person name="Mavromatis K."/>
            <person name="Pagani I."/>
            <person name="Liolios K."/>
            <person name="Ivanova N."/>
            <person name="Goodwin L."/>
            <person name="Pitluck S."/>
            <person name="Chen A."/>
            <person name="Palaniappan K."/>
            <person name="Markowitz V."/>
            <person name="Bristow J."/>
            <person name="Velentzas A.D."/>
            <person name="Perisynakis A."/>
            <person name="Ouzounis C.C."/>
            <person name="Kyrpides N.C."/>
            <person name="Koukkou A.I."/>
            <person name="Drainas C."/>
        </authorList>
    </citation>
    <scope>NUCLEOTIDE SEQUENCE [LARGE SCALE GENOMIC DNA]</scope>
    <source>
        <strain evidence="14">DSM 18606 / JCM 16027 / LMG 23796 / Sphe3</strain>
    </source>
</reference>
<dbReference type="Proteomes" id="UP000008639">
    <property type="component" value="Chromosome"/>
</dbReference>
<evidence type="ECO:0000256" key="5">
    <source>
        <dbReference type="ARBA" id="ARBA00022516"/>
    </source>
</evidence>
<evidence type="ECO:0000313" key="13">
    <source>
        <dbReference type="EMBL" id="ADX74549.1"/>
    </source>
</evidence>
<evidence type="ECO:0000256" key="6">
    <source>
        <dbReference type="ARBA" id="ARBA00022679"/>
    </source>
</evidence>
<evidence type="ECO:0000313" key="14">
    <source>
        <dbReference type="Proteomes" id="UP000008639"/>
    </source>
</evidence>
<keyword evidence="6 13" id="KW-0808">Transferase</keyword>
<keyword evidence="5" id="KW-0444">Lipid biosynthesis</keyword>
<dbReference type="PANTHER" id="PTHR31650:SF1">
    <property type="entry name" value="WAX ESTER SYNTHASE_DIACYLGLYCEROL ACYLTRANSFERASE 4-RELATED"/>
    <property type="match status" value="1"/>
</dbReference>
<dbReference type="AlphaFoldDB" id="F0M4K2"/>
<dbReference type="GO" id="GO:0051701">
    <property type="term" value="P:biological process involved in interaction with host"/>
    <property type="evidence" value="ECO:0007669"/>
    <property type="project" value="TreeGrafter"/>
</dbReference>
<dbReference type="Pfam" id="PF03007">
    <property type="entry name" value="WS_DGAT_cat"/>
    <property type="match status" value="1"/>
</dbReference>
<dbReference type="GO" id="GO:0006071">
    <property type="term" value="P:glycerol metabolic process"/>
    <property type="evidence" value="ECO:0007669"/>
    <property type="project" value="UniProtKB-KW"/>
</dbReference>
<keyword evidence="7" id="KW-0319">Glycerol metabolism</keyword>
<dbReference type="GO" id="GO:0004144">
    <property type="term" value="F:diacylglycerol O-acyltransferase activity"/>
    <property type="evidence" value="ECO:0007669"/>
    <property type="project" value="UniProtKB-EC"/>
</dbReference>
<dbReference type="KEGG" id="apn:Asphe3_34470"/>
<dbReference type="EC" id="2.3.1.20" evidence="4"/>
<dbReference type="SUPFAM" id="SSF52777">
    <property type="entry name" value="CoA-dependent acyltransferases"/>
    <property type="match status" value="1"/>
</dbReference>
<dbReference type="PANTHER" id="PTHR31650">
    <property type="entry name" value="O-ACYLTRANSFERASE (WSD1-LIKE) FAMILY PROTEIN"/>
    <property type="match status" value="1"/>
</dbReference>
<feature type="domain" description="O-acyltransferase WSD1-like N-terminal" evidence="11">
    <location>
        <begin position="30"/>
        <end position="187"/>
    </location>
</feature>
<dbReference type="InterPro" id="IPR004255">
    <property type="entry name" value="O-acyltransferase_WSD1_N"/>
</dbReference>
<dbReference type="EMBL" id="CP002379">
    <property type="protein sequence ID" value="ADX74549.1"/>
    <property type="molecule type" value="Genomic_DNA"/>
</dbReference>
<evidence type="ECO:0000256" key="8">
    <source>
        <dbReference type="ARBA" id="ARBA00023098"/>
    </source>
</evidence>
<dbReference type="GO" id="GO:0071731">
    <property type="term" value="P:response to nitric oxide"/>
    <property type="evidence" value="ECO:0007669"/>
    <property type="project" value="TreeGrafter"/>
</dbReference>
<gene>
    <name evidence="13" type="ordered locus">Asphe3_34470</name>
</gene>
<keyword evidence="8" id="KW-0443">Lipid metabolism</keyword>
<keyword evidence="9 13" id="KW-0012">Acyltransferase</keyword>
<dbReference type="GO" id="GO:0019432">
    <property type="term" value="P:triglyceride biosynthetic process"/>
    <property type="evidence" value="ECO:0007669"/>
    <property type="project" value="UniProtKB-UniPathway"/>
</dbReference>
<comment type="catalytic activity">
    <reaction evidence="10">
        <text>an acyl-CoA + a 1,2-diacyl-sn-glycerol = a triacyl-sn-glycerol + CoA</text>
        <dbReference type="Rhea" id="RHEA:10868"/>
        <dbReference type="ChEBI" id="CHEBI:17815"/>
        <dbReference type="ChEBI" id="CHEBI:57287"/>
        <dbReference type="ChEBI" id="CHEBI:58342"/>
        <dbReference type="ChEBI" id="CHEBI:64615"/>
        <dbReference type="EC" id="2.3.1.20"/>
    </reaction>
</comment>
<evidence type="ECO:0000256" key="10">
    <source>
        <dbReference type="ARBA" id="ARBA00048109"/>
    </source>
</evidence>
<dbReference type="InterPro" id="IPR009721">
    <property type="entry name" value="O-acyltransferase_WSD1_C"/>
</dbReference>
<evidence type="ECO:0000256" key="3">
    <source>
        <dbReference type="ARBA" id="ARBA00009587"/>
    </source>
</evidence>
<dbReference type="InterPro" id="IPR023213">
    <property type="entry name" value="CAT-like_dom_sf"/>
</dbReference>
<sequence length="407" mass="43370">MLDHAGQVNVFLVAGLLEPGGFLAPDGTPDMAGLRAVLRERIAELPALRKRAAQAGRRHHWVETMPDVEHHIRLVEPVDGLMGLEARCAGLMSQPLALDRPMWEILVVPGAVTGGLGIVLRIHHAVADGMTAAVIVQRLFDPGEPAERTASALAPAGAPQHRPRMDVRRILRRLGTGLYRIRKTLWGHGVGRTVLLGERSTHHGVAFLRTDIEALESAVRPKGATVNDGLLAASAAGFRAALMAAGEPVPAWLPVSEPVALRRRGTAANQVGVMLVRLPLGEPDPDERLRLIAEQTRVEKPQARDQGTLEFMRGPVGARIMDRLGRRQHLVGGFVTNVPGPEGTFRLAGAPVVALWPVAVLAGNVRLGVAAVSYAGNLCCGIHFDASNVPGDVFAQAMGEELGRLGG</sequence>
<dbReference type="GO" id="GO:0005886">
    <property type="term" value="C:plasma membrane"/>
    <property type="evidence" value="ECO:0007669"/>
    <property type="project" value="TreeGrafter"/>
</dbReference>
<comment type="pathway">
    <text evidence="2">Lipid metabolism.</text>
</comment>
<proteinExistence type="inferred from homology"/>
<organism evidence="13 14">
    <name type="scientific">Pseudarthrobacter phenanthrenivorans (strain DSM 18606 / JCM 16027 / LMG 23796 / Sphe3)</name>
    <name type="common">Arthrobacter phenanthrenivorans</name>
    <dbReference type="NCBI Taxonomy" id="930171"/>
    <lineage>
        <taxon>Bacteria</taxon>
        <taxon>Bacillati</taxon>
        <taxon>Actinomycetota</taxon>
        <taxon>Actinomycetes</taxon>
        <taxon>Micrococcales</taxon>
        <taxon>Micrococcaceae</taxon>
        <taxon>Pseudarthrobacter</taxon>
    </lineage>
</organism>
<dbReference type="UniPathway" id="UPA00282"/>
<evidence type="ECO:0000256" key="9">
    <source>
        <dbReference type="ARBA" id="ARBA00023315"/>
    </source>
</evidence>
<evidence type="ECO:0000259" key="12">
    <source>
        <dbReference type="Pfam" id="PF06974"/>
    </source>
</evidence>
<evidence type="ECO:0000256" key="4">
    <source>
        <dbReference type="ARBA" id="ARBA00013244"/>
    </source>
</evidence>
<dbReference type="STRING" id="930171.Asphe3_34470"/>
<feature type="domain" description="O-acyltransferase WSD1 C-terminal" evidence="12">
    <location>
        <begin position="269"/>
        <end position="402"/>
    </location>
</feature>
<evidence type="ECO:0000256" key="1">
    <source>
        <dbReference type="ARBA" id="ARBA00004771"/>
    </source>
</evidence>
<dbReference type="Pfam" id="PF06974">
    <property type="entry name" value="WS_DGAT_C"/>
    <property type="match status" value="1"/>
</dbReference>
<dbReference type="HOGENOM" id="CLU_024186_3_1_11"/>
<name>F0M4K2_PSEPM</name>
<evidence type="ECO:0000256" key="7">
    <source>
        <dbReference type="ARBA" id="ARBA00022798"/>
    </source>
</evidence>
<dbReference type="GO" id="GO:0001666">
    <property type="term" value="P:response to hypoxia"/>
    <property type="evidence" value="ECO:0007669"/>
    <property type="project" value="TreeGrafter"/>
</dbReference>
<dbReference type="Gene3D" id="3.30.559.10">
    <property type="entry name" value="Chloramphenicol acetyltransferase-like domain"/>
    <property type="match status" value="1"/>
</dbReference>
<protein>
    <recommendedName>
        <fullName evidence="4">diacylglycerol O-acyltransferase</fullName>
        <ecNumber evidence="4">2.3.1.20</ecNumber>
    </recommendedName>
</protein>
<evidence type="ECO:0000259" key="11">
    <source>
        <dbReference type="Pfam" id="PF03007"/>
    </source>
</evidence>
<dbReference type="eggNOG" id="COG1020">
    <property type="taxonomic scope" value="Bacteria"/>
</dbReference>
<dbReference type="InterPro" id="IPR045034">
    <property type="entry name" value="O-acyltransferase_WSD1-like"/>
</dbReference>
<comment type="pathway">
    <text evidence="1">Glycerolipid metabolism; triacylglycerol biosynthesis.</text>
</comment>
<evidence type="ECO:0000256" key="2">
    <source>
        <dbReference type="ARBA" id="ARBA00005189"/>
    </source>
</evidence>
<comment type="similarity">
    <text evidence="3">Belongs to the long-chain O-acyltransferase family.</text>
</comment>
<accession>F0M4K2</accession>